<reference evidence="1 2" key="1">
    <citation type="journal article" date="2020" name="Microb. Ecol.">
        <title>Ecogenomics of the Marine Benthic Filamentous Cyanobacterium Adonisia.</title>
        <authorList>
            <person name="Walter J.M."/>
            <person name="Coutinho F.H."/>
            <person name="Leomil L."/>
            <person name="Hargreaves P.I."/>
            <person name="Campeao M.E."/>
            <person name="Vieira V.V."/>
            <person name="Silva B.S."/>
            <person name="Fistarol G.O."/>
            <person name="Salomon P.S."/>
            <person name="Sawabe T."/>
            <person name="Mino S."/>
            <person name="Hosokawa M."/>
            <person name="Miyashita H."/>
            <person name="Maruyama F."/>
            <person name="van Verk M.C."/>
            <person name="Dutilh B.E."/>
            <person name="Thompson C.C."/>
            <person name="Thompson F.L."/>
        </authorList>
    </citation>
    <scope>NUCLEOTIDE SEQUENCE [LARGE SCALE GENOMIC DNA]</scope>
    <source>
        <strain evidence="1 2">CCMR0082</strain>
    </source>
</reference>
<comment type="caution">
    <text evidence="1">The sequence shown here is derived from an EMBL/GenBank/DDBJ whole genome shotgun (WGS) entry which is preliminary data.</text>
</comment>
<evidence type="ECO:0000313" key="1">
    <source>
        <dbReference type="EMBL" id="NEZ65490.1"/>
    </source>
</evidence>
<protein>
    <submittedName>
        <fullName evidence="1">Uncharacterized protein</fullName>
    </submittedName>
</protein>
<organism evidence="1 2">
    <name type="scientific">Adonisia turfae CCMR0082</name>
    <dbReference type="NCBI Taxonomy" id="2304604"/>
    <lineage>
        <taxon>Bacteria</taxon>
        <taxon>Bacillati</taxon>
        <taxon>Cyanobacteriota</taxon>
        <taxon>Adonisia</taxon>
        <taxon>Adonisia turfae</taxon>
    </lineage>
</organism>
<evidence type="ECO:0000313" key="2">
    <source>
        <dbReference type="Proteomes" id="UP000473574"/>
    </source>
</evidence>
<dbReference type="RefSeq" id="WP_163666609.1">
    <property type="nucleotide sequence ID" value="NZ_QZCE01000002.1"/>
</dbReference>
<proteinExistence type="predicted"/>
<name>A0A6M0SAL0_9CYAN</name>
<dbReference type="AlphaFoldDB" id="A0A6M0SAL0"/>
<gene>
    <name evidence="1" type="ORF">D0962_22405</name>
</gene>
<dbReference type="Proteomes" id="UP000473574">
    <property type="component" value="Unassembled WGS sequence"/>
</dbReference>
<accession>A0A6M0SAL0</accession>
<dbReference type="EMBL" id="QZCE01000002">
    <property type="protein sequence ID" value="NEZ65490.1"/>
    <property type="molecule type" value="Genomic_DNA"/>
</dbReference>
<sequence length="77" mass="8392">MANLRPSAGSVSVRNLALGTVAIDGRHTAYSNSYNKAAPSAQYIGGYLMHVDQVLYFIQFIPKYPTGLWKRDSVSVG</sequence>